<proteinExistence type="predicted"/>
<gene>
    <name evidence="2" type="ORF">M441DRAFT_448911</name>
</gene>
<protein>
    <submittedName>
        <fullName evidence="2">Uncharacterized protein</fullName>
    </submittedName>
</protein>
<organism evidence="2 3">
    <name type="scientific">Trichoderma asperellum (strain ATCC 204424 / CBS 433.97 / NBRC 101777)</name>
    <dbReference type="NCBI Taxonomy" id="1042311"/>
    <lineage>
        <taxon>Eukaryota</taxon>
        <taxon>Fungi</taxon>
        <taxon>Dikarya</taxon>
        <taxon>Ascomycota</taxon>
        <taxon>Pezizomycotina</taxon>
        <taxon>Sordariomycetes</taxon>
        <taxon>Hypocreomycetidae</taxon>
        <taxon>Hypocreales</taxon>
        <taxon>Hypocreaceae</taxon>
        <taxon>Trichoderma</taxon>
    </lineage>
</organism>
<dbReference type="EMBL" id="KZ679269">
    <property type="protein sequence ID" value="PTB36855.1"/>
    <property type="molecule type" value="Genomic_DNA"/>
</dbReference>
<accession>A0A2T3YWB2</accession>
<dbReference type="AlphaFoldDB" id="A0A2T3YWB2"/>
<feature type="region of interest" description="Disordered" evidence="1">
    <location>
        <begin position="56"/>
        <end position="92"/>
    </location>
</feature>
<evidence type="ECO:0000256" key="1">
    <source>
        <dbReference type="SAM" id="MobiDB-lite"/>
    </source>
</evidence>
<reference evidence="2 3" key="1">
    <citation type="submission" date="2016-07" db="EMBL/GenBank/DDBJ databases">
        <title>Multiple horizontal gene transfer events from other fungi enriched the ability of initially mycotrophic Trichoderma (Ascomycota) to feed on dead plant biomass.</title>
        <authorList>
            <consortium name="DOE Joint Genome Institute"/>
            <person name="Aerts A."/>
            <person name="Atanasova L."/>
            <person name="Chenthamara K."/>
            <person name="Zhang J."/>
            <person name="Grujic M."/>
            <person name="Henrissat B."/>
            <person name="Kuo A."/>
            <person name="Salamov A."/>
            <person name="Lipzen A."/>
            <person name="Labutti K."/>
            <person name="Barry K."/>
            <person name="Miao Y."/>
            <person name="Rahimi M.J."/>
            <person name="Shen Q."/>
            <person name="Grigoriev I.V."/>
            <person name="Kubicek C.P."/>
            <person name="Druzhinina I.S."/>
        </authorList>
    </citation>
    <scope>NUCLEOTIDE SEQUENCE [LARGE SCALE GENOMIC DNA]</scope>
    <source>
        <strain evidence="2 3">CBS 433.97</strain>
    </source>
</reference>
<evidence type="ECO:0000313" key="3">
    <source>
        <dbReference type="Proteomes" id="UP000240493"/>
    </source>
</evidence>
<sequence length="92" mass="10238">MPRGQQRVSLFQTFAVSGHRRFSPRFLPQTSCSMMSSATLWPFGVRIKVNVRVGGHRAKPHERLTGAAPRQSGPRPPQWVALNSGLSRNGWA</sequence>
<dbReference type="Proteomes" id="UP000240493">
    <property type="component" value="Unassembled WGS sequence"/>
</dbReference>
<keyword evidence="3" id="KW-1185">Reference proteome</keyword>
<dbReference type="OrthoDB" id="10552004at2759"/>
<name>A0A2T3YWB2_TRIA4</name>
<feature type="non-terminal residue" evidence="2">
    <location>
        <position position="92"/>
    </location>
</feature>
<evidence type="ECO:0000313" key="2">
    <source>
        <dbReference type="EMBL" id="PTB36855.1"/>
    </source>
</evidence>